<sequence length="196" mass="20008">MATGDVNGDGRADIAGGAPGEAIGTVTGAGAATVLYGGPGGATGSGAQQISEDVGDVTGHAEENDLFGSQVSLADLNGDGKADLSVGARGENDGGGALYMLTGGASGVSTTGRQDVLLQHARRPGTRRRARRGDPALTRRRAARRLRPSRAAHVPAPPPARWRRPSSRDDAGPCGYEARSGADSRERRRWSLGAMP</sequence>
<keyword evidence="6" id="KW-1185">Reference proteome</keyword>
<protein>
    <recommendedName>
        <fullName evidence="7">VCBS repeat-containing protein</fullName>
    </recommendedName>
</protein>
<keyword evidence="3" id="KW-0325">Glycoprotein</keyword>
<keyword evidence="1" id="KW-0732">Signal</keyword>
<feature type="compositionally biased region" description="Basic residues" evidence="4">
    <location>
        <begin position="120"/>
        <end position="131"/>
    </location>
</feature>
<dbReference type="Gene3D" id="2.130.10.130">
    <property type="entry name" value="Integrin alpha, N-terminal"/>
    <property type="match status" value="1"/>
</dbReference>
<dbReference type="PROSITE" id="PS51470">
    <property type="entry name" value="FG_GAP"/>
    <property type="match status" value="1"/>
</dbReference>
<feature type="region of interest" description="Disordered" evidence="4">
    <location>
        <begin position="108"/>
        <end position="196"/>
    </location>
</feature>
<name>A0A6I4MRL0_9ACTN</name>
<evidence type="ECO:0008006" key="7">
    <source>
        <dbReference type="Google" id="ProtNLM"/>
    </source>
</evidence>
<comment type="caution">
    <text evidence="5">The sequence shown here is derived from an EMBL/GenBank/DDBJ whole genome shotgun (WGS) entry which is preliminary data.</text>
</comment>
<keyword evidence="2" id="KW-0677">Repeat</keyword>
<dbReference type="SUPFAM" id="SSF69318">
    <property type="entry name" value="Integrin alpha N-terminal domain"/>
    <property type="match status" value="1"/>
</dbReference>
<dbReference type="EMBL" id="WBMS02000074">
    <property type="protein sequence ID" value="MWA07415.1"/>
    <property type="molecule type" value="Genomic_DNA"/>
</dbReference>
<dbReference type="Pfam" id="PF01839">
    <property type="entry name" value="FG-GAP"/>
    <property type="match status" value="2"/>
</dbReference>
<evidence type="ECO:0000256" key="1">
    <source>
        <dbReference type="ARBA" id="ARBA00022729"/>
    </source>
</evidence>
<dbReference type="AlphaFoldDB" id="A0A6I4MRL0"/>
<accession>A0A6I4MRL0</accession>
<dbReference type="Proteomes" id="UP000462055">
    <property type="component" value="Unassembled WGS sequence"/>
</dbReference>
<feature type="region of interest" description="Disordered" evidence="4">
    <location>
        <begin position="35"/>
        <end position="61"/>
    </location>
</feature>
<dbReference type="SMART" id="SM00191">
    <property type="entry name" value="Int_alpha"/>
    <property type="match status" value="2"/>
</dbReference>
<evidence type="ECO:0000256" key="3">
    <source>
        <dbReference type="ARBA" id="ARBA00023180"/>
    </source>
</evidence>
<organism evidence="5 6">
    <name type="scientific">Actinomadura physcomitrii</name>
    <dbReference type="NCBI Taxonomy" id="2650748"/>
    <lineage>
        <taxon>Bacteria</taxon>
        <taxon>Bacillati</taxon>
        <taxon>Actinomycetota</taxon>
        <taxon>Actinomycetes</taxon>
        <taxon>Streptosporangiales</taxon>
        <taxon>Thermomonosporaceae</taxon>
        <taxon>Actinomadura</taxon>
    </lineage>
</organism>
<dbReference type="InterPro" id="IPR013517">
    <property type="entry name" value="FG-GAP"/>
</dbReference>
<feature type="compositionally biased region" description="Basic residues" evidence="4">
    <location>
        <begin position="138"/>
        <end position="150"/>
    </location>
</feature>
<evidence type="ECO:0000256" key="2">
    <source>
        <dbReference type="ARBA" id="ARBA00022737"/>
    </source>
</evidence>
<dbReference type="InterPro" id="IPR028994">
    <property type="entry name" value="Integrin_alpha_N"/>
</dbReference>
<evidence type="ECO:0000313" key="5">
    <source>
        <dbReference type="EMBL" id="MWA07415.1"/>
    </source>
</evidence>
<evidence type="ECO:0000313" key="6">
    <source>
        <dbReference type="Proteomes" id="UP000462055"/>
    </source>
</evidence>
<dbReference type="InterPro" id="IPR013519">
    <property type="entry name" value="Int_alpha_beta-p"/>
</dbReference>
<feature type="region of interest" description="Disordered" evidence="4">
    <location>
        <begin position="1"/>
        <end position="20"/>
    </location>
</feature>
<reference evidence="5" key="1">
    <citation type="submission" date="2019-12" db="EMBL/GenBank/DDBJ databases">
        <title>Actinomadura physcomitrii sp. nov., a novel actinomycete isolated from moss [Physcomitrium sphaericum (Ludw) Fuernr].</title>
        <authorList>
            <person name="Zhuang X."/>
        </authorList>
    </citation>
    <scope>NUCLEOTIDE SEQUENCE [LARGE SCALE GENOMIC DNA]</scope>
    <source>
        <strain evidence="5">LD22</strain>
    </source>
</reference>
<proteinExistence type="predicted"/>
<gene>
    <name evidence="5" type="ORF">F8568_045250</name>
</gene>
<evidence type="ECO:0000256" key="4">
    <source>
        <dbReference type="SAM" id="MobiDB-lite"/>
    </source>
</evidence>